<dbReference type="InterPro" id="IPR028366">
    <property type="entry name" value="PhoU"/>
</dbReference>
<evidence type="ECO:0000259" key="2">
    <source>
        <dbReference type="Pfam" id="PF01895"/>
    </source>
</evidence>
<evidence type="ECO:0000313" key="3">
    <source>
        <dbReference type="EMBL" id="MDM8196818.1"/>
    </source>
</evidence>
<proteinExistence type="inferred from homology"/>
<reference evidence="4" key="1">
    <citation type="submission" date="2023-06" db="EMBL/GenBank/DDBJ databases">
        <title>Identification and characterization of horizontal gene transfer across gut microbiota members of farm animals based on homology search.</title>
        <authorList>
            <person name="Zeman M."/>
            <person name="Kubasova T."/>
            <person name="Jahodarova E."/>
            <person name="Nykrynova M."/>
            <person name="Rychlik I."/>
        </authorList>
    </citation>
    <scope>NUCLEOTIDE SEQUENCE [LARGE SCALE GENOMIC DNA]</scope>
    <source>
        <strain evidence="4">ET341</strain>
    </source>
</reference>
<name>A0ABT7UL07_9FIRM</name>
<comment type="subunit">
    <text evidence="1">Homodimer.</text>
</comment>
<sequence length="219" mass="25281">MMRKLFDEELEKLNVDLTKMGHLVEVAIENMIDAFKHQDKALAKEIITNDRLINDMERTVESRAFNLILRQQPIATDLRNVTTALKIVTDLERIGDQAADIAEIIMNFEGEHAYKTVEHIPTMAKKAKIMVHESIDSFIKKDLSTARLVKSMDDEIDALFEEVKQEVAEIIKENSERIDYCIDFLMIAKYLERVGDHAVNICEWLEFNQTGSVNDQRLI</sequence>
<feature type="domain" description="PhoU" evidence="2">
    <location>
        <begin position="121"/>
        <end position="204"/>
    </location>
</feature>
<comment type="caution">
    <text evidence="3">The sequence shown here is derived from an EMBL/GenBank/DDBJ whole genome shotgun (WGS) entry which is preliminary data.</text>
</comment>
<dbReference type="PANTHER" id="PTHR42930">
    <property type="entry name" value="PHOSPHATE-SPECIFIC TRANSPORT SYSTEM ACCESSORY PROTEIN PHOU"/>
    <property type="match status" value="1"/>
</dbReference>
<organism evidence="3 4">
    <name type="scientific">Massilimicrobiota timonensis</name>
    <dbReference type="NCBI Taxonomy" id="1776392"/>
    <lineage>
        <taxon>Bacteria</taxon>
        <taxon>Bacillati</taxon>
        <taxon>Bacillota</taxon>
        <taxon>Erysipelotrichia</taxon>
        <taxon>Erysipelotrichales</taxon>
        <taxon>Erysipelotrichaceae</taxon>
        <taxon>Massilimicrobiota</taxon>
    </lineage>
</organism>
<dbReference type="NCBIfam" id="TIGR02135">
    <property type="entry name" value="phoU_full"/>
    <property type="match status" value="1"/>
</dbReference>
<gene>
    <name evidence="3" type="primary">phoU</name>
    <name evidence="3" type="ORF">QUV98_10870</name>
</gene>
<dbReference type="Proteomes" id="UP001529275">
    <property type="component" value="Unassembled WGS sequence"/>
</dbReference>
<comment type="function">
    <text evidence="1">Plays a role in the regulation of phosphate uptake.</text>
</comment>
<keyword evidence="1" id="KW-0963">Cytoplasm</keyword>
<keyword evidence="4" id="KW-1185">Reference proteome</keyword>
<feature type="domain" description="PhoU" evidence="2">
    <location>
        <begin position="17"/>
        <end position="105"/>
    </location>
</feature>
<dbReference type="RefSeq" id="WP_087246000.1">
    <property type="nucleotide sequence ID" value="NZ_JAUDCK010000059.1"/>
</dbReference>
<reference evidence="3 4" key="2">
    <citation type="submission" date="2023-06" db="EMBL/GenBank/DDBJ databases">
        <authorList>
            <person name="Zeman M."/>
            <person name="Kubasova T."/>
            <person name="Jahodarova E."/>
            <person name="Nykrynova M."/>
            <person name="Rychlik I."/>
        </authorList>
    </citation>
    <scope>NUCLEOTIDE SEQUENCE [LARGE SCALE GENOMIC DNA]</scope>
    <source>
        <strain evidence="3 4">ET341</strain>
    </source>
</reference>
<accession>A0ABT7UL07</accession>
<evidence type="ECO:0000313" key="4">
    <source>
        <dbReference type="Proteomes" id="UP001529275"/>
    </source>
</evidence>
<comment type="subcellular location">
    <subcellularLocation>
        <location evidence="1">Cytoplasm</location>
    </subcellularLocation>
</comment>
<dbReference type="EMBL" id="JAUDCK010000059">
    <property type="protein sequence ID" value="MDM8196818.1"/>
    <property type="molecule type" value="Genomic_DNA"/>
</dbReference>
<keyword evidence="1" id="KW-0813">Transport</keyword>
<dbReference type="SUPFAM" id="SSF109755">
    <property type="entry name" value="PhoU-like"/>
    <property type="match status" value="1"/>
</dbReference>
<dbReference type="Pfam" id="PF01895">
    <property type="entry name" value="PhoU"/>
    <property type="match status" value="2"/>
</dbReference>
<keyword evidence="1" id="KW-0592">Phosphate transport</keyword>
<protein>
    <recommendedName>
        <fullName evidence="1">Phosphate-specific transport system accessory protein PhoU</fullName>
    </recommendedName>
</protein>
<dbReference type="InterPro" id="IPR026022">
    <property type="entry name" value="PhoU_dom"/>
</dbReference>
<dbReference type="InterPro" id="IPR038078">
    <property type="entry name" value="PhoU-like_sf"/>
</dbReference>
<dbReference type="PIRSF" id="PIRSF003107">
    <property type="entry name" value="PhoU"/>
    <property type="match status" value="1"/>
</dbReference>
<evidence type="ECO:0000256" key="1">
    <source>
        <dbReference type="PIRNR" id="PIRNR003107"/>
    </source>
</evidence>
<comment type="similarity">
    <text evidence="1">Belongs to the PhoU family.</text>
</comment>
<dbReference type="Gene3D" id="1.20.58.220">
    <property type="entry name" value="Phosphate transport system protein phou homolog 2, domain 2"/>
    <property type="match status" value="1"/>
</dbReference>
<dbReference type="PANTHER" id="PTHR42930:SF3">
    <property type="entry name" value="PHOSPHATE-SPECIFIC TRANSPORT SYSTEM ACCESSORY PROTEIN PHOU"/>
    <property type="match status" value="1"/>
</dbReference>